<dbReference type="AlphaFoldDB" id="A0A6A5QYQ6"/>
<feature type="compositionally biased region" description="Basic and acidic residues" evidence="1">
    <location>
        <begin position="160"/>
        <end position="173"/>
    </location>
</feature>
<reference evidence="2" key="1">
    <citation type="journal article" date="2020" name="Stud. Mycol.">
        <title>101 Dothideomycetes genomes: a test case for predicting lifestyles and emergence of pathogens.</title>
        <authorList>
            <person name="Haridas S."/>
            <person name="Albert R."/>
            <person name="Binder M."/>
            <person name="Bloem J."/>
            <person name="Labutti K."/>
            <person name="Salamov A."/>
            <person name="Andreopoulos B."/>
            <person name="Baker S."/>
            <person name="Barry K."/>
            <person name="Bills G."/>
            <person name="Bluhm B."/>
            <person name="Cannon C."/>
            <person name="Castanera R."/>
            <person name="Culley D."/>
            <person name="Daum C."/>
            <person name="Ezra D."/>
            <person name="Gonzalez J."/>
            <person name="Henrissat B."/>
            <person name="Kuo A."/>
            <person name="Liang C."/>
            <person name="Lipzen A."/>
            <person name="Lutzoni F."/>
            <person name="Magnuson J."/>
            <person name="Mondo S."/>
            <person name="Nolan M."/>
            <person name="Ohm R."/>
            <person name="Pangilinan J."/>
            <person name="Park H.-J."/>
            <person name="Ramirez L."/>
            <person name="Alfaro M."/>
            <person name="Sun H."/>
            <person name="Tritt A."/>
            <person name="Yoshinaga Y."/>
            <person name="Zwiers L.-H."/>
            <person name="Turgeon B."/>
            <person name="Goodwin S."/>
            <person name="Spatafora J."/>
            <person name="Crous P."/>
            <person name="Grigoriev I."/>
        </authorList>
    </citation>
    <scope>NUCLEOTIDE SEQUENCE</scope>
    <source>
        <strain evidence="2">HMLAC05119</strain>
    </source>
</reference>
<feature type="region of interest" description="Disordered" evidence="1">
    <location>
        <begin position="157"/>
        <end position="197"/>
    </location>
</feature>
<feature type="region of interest" description="Disordered" evidence="1">
    <location>
        <begin position="463"/>
        <end position="500"/>
    </location>
</feature>
<dbReference type="Proteomes" id="UP000800096">
    <property type="component" value="Unassembled WGS sequence"/>
</dbReference>
<feature type="region of interest" description="Disordered" evidence="1">
    <location>
        <begin position="388"/>
        <end position="421"/>
    </location>
</feature>
<evidence type="ECO:0000313" key="3">
    <source>
        <dbReference type="Proteomes" id="UP000800096"/>
    </source>
</evidence>
<dbReference type="OrthoDB" id="3776883at2759"/>
<proteinExistence type="predicted"/>
<gene>
    <name evidence="2" type="ORF">BDU57DRAFT_157386</name>
</gene>
<accession>A0A6A5QYQ6</accession>
<protein>
    <submittedName>
        <fullName evidence="2">Uncharacterized protein</fullName>
    </submittedName>
</protein>
<feature type="compositionally biased region" description="Low complexity" evidence="1">
    <location>
        <begin position="398"/>
        <end position="420"/>
    </location>
</feature>
<evidence type="ECO:0000313" key="2">
    <source>
        <dbReference type="EMBL" id="KAF1919990.1"/>
    </source>
</evidence>
<evidence type="ECO:0000256" key="1">
    <source>
        <dbReference type="SAM" id="MobiDB-lite"/>
    </source>
</evidence>
<organism evidence="2 3">
    <name type="scientific">Ampelomyces quisqualis</name>
    <name type="common">Powdery mildew agent</name>
    <dbReference type="NCBI Taxonomy" id="50730"/>
    <lineage>
        <taxon>Eukaryota</taxon>
        <taxon>Fungi</taxon>
        <taxon>Dikarya</taxon>
        <taxon>Ascomycota</taxon>
        <taxon>Pezizomycotina</taxon>
        <taxon>Dothideomycetes</taxon>
        <taxon>Pleosporomycetidae</taxon>
        <taxon>Pleosporales</taxon>
        <taxon>Pleosporineae</taxon>
        <taxon>Phaeosphaeriaceae</taxon>
        <taxon>Ampelomyces</taxon>
    </lineage>
</organism>
<name>A0A6A5QYQ6_AMPQU</name>
<sequence>MSVAQVEQRIRENHDGQHLLDALPPYDSLEWTPFEAHPLAHVPMGLVLATVDNRDIVAFFTQSGDKAPEIRYCSKPKERLWSAASIIALSQGYLNILELRPPFKYIAGTAKTDKRKFSYIVKWYFMTKGLLDSAIAGNLADWCKVFYKALQAVESQMPRQDGRSTRSEARGEYDAVQESPEAAGNGSTNDLRSARRNAQDESVSTLAAASHNKRQALQTPEGSIMSDCDTLCKLLAQENYTHLLKNISEWKKLDWYEGRITPDSLPYRLLVGKTSRDSINIYAHLKAVNDTYMVQYWFMPRRGKASGVALPSKDLAAQNVIHPFDKTYDRTCDSLSKSEEERLEILVKWYFVASGKINNLLEYEPNYAARFLDTLNYITNRINHRAQPIRKSNFMPGVSNRPSSSSPSSKNSVQSNSLRSPRISPRIASTFTFPKALALAVQNRRSTTPQDFESQAAQDLCTATPQTPGQVVPRAEPRASRTPQRALPSPATRGTKRTADDACLTSVTAELNELDEQLEFHEFAKDGFLEQEALDTQNLKVKQSEEEKRFREDMEARLENFMEEQHAEARKWLEDQRAKSQKFMDGWQRKHDELTKVREQVAERRKRMRLEKYRTLNGVGFKNQ</sequence>
<dbReference type="EMBL" id="ML979133">
    <property type="protein sequence ID" value="KAF1919990.1"/>
    <property type="molecule type" value="Genomic_DNA"/>
</dbReference>
<keyword evidence="3" id="KW-1185">Reference proteome</keyword>